<dbReference type="GO" id="GO:0016020">
    <property type="term" value="C:membrane"/>
    <property type="evidence" value="ECO:0007669"/>
    <property type="project" value="UniProtKB-SubCell"/>
</dbReference>
<protein>
    <submittedName>
        <fullName evidence="7">Voltage-gated chloride channel family protein</fullName>
    </submittedName>
</protein>
<keyword evidence="2 6" id="KW-0812">Transmembrane</keyword>
<evidence type="ECO:0000313" key="7">
    <source>
        <dbReference type="EMBL" id="QKZ04648.1"/>
    </source>
</evidence>
<evidence type="ECO:0000256" key="1">
    <source>
        <dbReference type="ARBA" id="ARBA00004141"/>
    </source>
</evidence>
<evidence type="ECO:0000256" key="6">
    <source>
        <dbReference type="SAM" id="Phobius"/>
    </source>
</evidence>
<evidence type="ECO:0000313" key="8">
    <source>
        <dbReference type="Proteomes" id="UP000509568"/>
    </source>
</evidence>
<keyword evidence="5" id="KW-0407">Ion channel</keyword>
<accession>A0A7D5HNP2</accession>
<evidence type="ECO:0000256" key="2">
    <source>
        <dbReference type="ARBA" id="ARBA00022692"/>
    </source>
</evidence>
<feature type="transmembrane region" description="Helical" evidence="6">
    <location>
        <begin position="261"/>
        <end position="280"/>
    </location>
</feature>
<feature type="transmembrane region" description="Helical" evidence="6">
    <location>
        <begin position="221"/>
        <end position="241"/>
    </location>
</feature>
<dbReference type="Proteomes" id="UP000509568">
    <property type="component" value="Chromosome"/>
</dbReference>
<keyword evidence="8" id="KW-1185">Reference proteome</keyword>
<dbReference type="EMBL" id="CP056030">
    <property type="protein sequence ID" value="QKZ04648.1"/>
    <property type="molecule type" value="Genomic_DNA"/>
</dbReference>
<dbReference type="KEGG" id="pez:HWQ56_12975"/>
<sequence length="431" mass="46201">MSRLRRFEQLDLLPYIGKWLLLAGLVAVLAGSASAFFLFALDYVTGVRDSHRWLIWLLPMAGFVVGWIYYRLGKTVEAGNNLLIDEIHDPKNVVPLRMVPLVLGGTLMSHLFGASVGREGTAVQMGGALADQVTHLLRLRREDRRIILMAGISAGFASVFGTPLAGAVFGLEVLAIGRLRYDALFPCMISAIAADQVGLLWGVQHTHYAIGEIVPVQGWNVLAVLIAGVIFGLAGLLFATATHRLGALVKRLIAYPPLRPFVGGVVIAVAVWALGAYDYIGLGIPSIVRAFEVPVAPWDWFGKLAFTVASLGSGFKGGEVTPLFYIGATLGNALAPLLHLPFALLAGIGFVAVFAGAANTPLATIIMAMELFGADIGPLAAIACIASYLVSGHTGIYSAQRIGHSKQRGRGLPEDLRLGELKQYREQQRRK</sequence>
<evidence type="ECO:0000256" key="5">
    <source>
        <dbReference type="ARBA" id="ARBA00023303"/>
    </source>
</evidence>
<dbReference type="RefSeq" id="WP_176570740.1">
    <property type="nucleotide sequence ID" value="NZ_CP056030.1"/>
</dbReference>
<dbReference type="AlphaFoldDB" id="A0A7D5HNP2"/>
<keyword evidence="4 6" id="KW-0472">Membrane</keyword>
<feature type="transmembrane region" description="Helical" evidence="6">
    <location>
        <begin position="20"/>
        <end position="41"/>
    </location>
</feature>
<gene>
    <name evidence="7" type="ORF">HWQ56_12975</name>
</gene>
<dbReference type="PRINTS" id="PR00762">
    <property type="entry name" value="CLCHANNEL"/>
</dbReference>
<dbReference type="Gene3D" id="1.10.3080.10">
    <property type="entry name" value="Clc chloride channel"/>
    <property type="match status" value="1"/>
</dbReference>
<dbReference type="InterPro" id="IPR001807">
    <property type="entry name" value="ClC"/>
</dbReference>
<dbReference type="Pfam" id="PF00654">
    <property type="entry name" value="Voltage_CLC"/>
    <property type="match status" value="1"/>
</dbReference>
<keyword evidence="3 6" id="KW-1133">Transmembrane helix</keyword>
<dbReference type="PANTHER" id="PTHR43427">
    <property type="entry name" value="CHLORIDE CHANNEL PROTEIN CLC-E"/>
    <property type="match status" value="1"/>
</dbReference>
<dbReference type="CDD" id="cd03682">
    <property type="entry name" value="ClC_sycA_like"/>
    <property type="match status" value="1"/>
</dbReference>
<dbReference type="InterPro" id="IPR014743">
    <property type="entry name" value="Cl-channel_core"/>
</dbReference>
<feature type="transmembrane region" description="Helical" evidence="6">
    <location>
        <begin position="379"/>
        <end position="399"/>
    </location>
</feature>
<comment type="subcellular location">
    <subcellularLocation>
        <location evidence="1">Membrane</location>
        <topology evidence="1">Multi-pass membrane protein</topology>
    </subcellularLocation>
</comment>
<proteinExistence type="predicted"/>
<name>A0A7D5HNP2_9PSED</name>
<dbReference type="InterPro" id="IPR050368">
    <property type="entry name" value="ClC-type_chloride_channel"/>
</dbReference>
<keyword evidence="5" id="KW-0813">Transport</keyword>
<evidence type="ECO:0000256" key="3">
    <source>
        <dbReference type="ARBA" id="ARBA00022989"/>
    </source>
</evidence>
<keyword evidence="5" id="KW-0406">Ion transport</keyword>
<dbReference type="PANTHER" id="PTHR43427:SF12">
    <property type="entry name" value="CHLORIDE TRANSPORTER"/>
    <property type="match status" value="1"/>
</dbReference>
<evidence type="ECO:0000256" key="4">
    <source>
        <dbReference type="ARBA" id="ARBA00023136"/>
    </source>
</evidence>
<organism evidence="7 8">
    <name type="scientific">Pseudomonas eucalypticola</name>
    <dbReference type="NCBI Taxonomy" id="2599595"/>
    <lineage>
        <taxon>Bacteria</taxon>
        <taxon>Pseudomonadati</taxon>
        <taxon>Pseudomonadota</taxon>
        <taxon>Gammaproteobacteria</taxon>
        <taxon>Pseudomonadales</taxon>
        <taxon>Pseudomonadaceae</taxon>
        <taxon>Pseudomonas</taxon>
    </lineage>
</organism>
<reference evidence="7 8" key="1">
    <citation type="submission" date="2020-06" db="EMBL/GenBank/DDBJ databases">
        <title>Pseudomonas eucalypticola sp. nov., an endophyte of Eucalyptus dunnii leaves with biocontrol ability of eucalyptus leaf blight.</title>
        <authorList>
            <person name="Liu Y."/>
            <person name="Song Z."/>
            <person name="Zeng H."/>
            <person name="Lu M."/>
            <person name="Wang X."/>
            <person name="Lian X."/>
            <person name="Zhang Q."/>
        </authorList>
    </citation>
    <scope>NUCLEOTIDE SEQUENCE [LARGE SCALE GENOMIC DNA]</scope>
    <source>
        <strain evidence="7 8">NP-1</strain>
    </source>
</reference>
<feature type="transmembrane region" description="Helical" evidence="6">
    <location>
        <begin position="146"/>
        <end position="171"/>
    </location>
</feature>
<dbReference type="GO" id="GO:0015108">
    <property type="term" value="F:chloride transmembrane transporter activity"/>
    <property type="evidence" value="ECO:0007669"/>
    <property type="project" value="InterPro"/>
</dbReference>
<feature type="transmembrane region" description="Helical" evidence="6">
    <location>
        <begin position="342"/>
        <end position="367"/>
    </location>
</feature>
<dbReference type="SUPFAM" id="SSF81340">
    <property type="entry name" value="Clc chloride channel"/>
    <property type="match status" value="1"/>
</dbReference>
<feature type="transmembrane region" description="Helical" evidence="6">
    <location>
        <begin position="53"/>
        <end position="70"/>
    </location>
</feature>